<dbReference type="Gene3D" id="3.40.50.2300">
    <property type="match status" value="1"/>
</dbReference>
<dbReference type="SMART" id="SM00448">
    <property type="entry name" value="REC"/>
    <property type="match status" value="1"/>
</dbReference>
<dbReference type="GO" id="GO:0000155">
    <property type="term" value="F:phosphorelay sensor kinase activity"/>
    <property type="evidence" value="ECO:0007669"/>
    <property type="project" value="InterPro"/>
</dbReference>
<evidence type="ECO:0000256" key="16">
    <source>
        <dbReference type="SAM" id="Phobius"/>
    </source>
</evidence>
<dbReference type="GO" id="GO:0005886">
    <property type="term" value="C:plasma membrane"/>
    <property type="evidence" value="ECO:0007669"/>
    <property type="project" value="UniProtKB-SubCell"/>
</dbReference>
<sequence length="994" mass="112130">MQLKDKLKLTGAVIAVFFLGYIYQAYLLYQRSTKLHYRVYHTDSVLNELTILNNAFHKYESATKSYIAAPTTKHKEQLTNDTEDINQHLYSLKKLTKDNPDQQLMLGQLSGYFKDGFFPLIKKIKTDTALTVSSSAQAGHITSLDELHEQTAKAIENMTMTEKILWNRRTDDLIFYNTTRFFFSVSGYLIMGALVFLAIYQVGVYIRRNKLAEEKAKLSSKKYQSLIDDSAITSIISDTEGNIRFISKNVQALTGYSASDLKGVPIAQCMPRAYRDGVMEAIKNVVASGNYSNVLELEIFTFSRVNKWINCRIAPLFKNNNEIEELQVAFWDMDEEMKVRMELEQLEVEQKNQQVLLQNILDNLPNFVFVKDAAGKYQLANKKLKELLDVGSPDDIGIKISNFVKQENVPDKYSESDWQVLNNKAVVSFEEKYPVNGVTHYFQIVKFPLLNEAGEVTHICGITTDISEHRESENELRAARKTAEQAKTAQETFLANMSHEIRTPMNGIIGMSNLLLSTKQDAEQKEFTETILESSSNLLSIINDLLDFSKIKSGKFMFEYVPFRPRHVIRKAIYPLQFKAEEKRIGLNINIADDIPEILIGDPLRLQQIVINLMGNAIKFTSEGSVTITVSGKLIQNNAINLRLSVVDTGIGIPENKLDYIFESFTQNNVNTSRQYGGTGLGLAIVKQLAEMQHGQITVASKLGKGSEFTVEIPFEIGKEMPVVQENKPISADGMLLLKGMQILVAEDNVINQKVVKNTLSKQGAVVDIASNGREAIALAQQQYYDVILMDLQMPEVDGYKATRHIRQVLKIDVPVIAMTADALKGEAEKCFDAGMSGFISKPFDPNDLYQQLLKITNAKTINTMTTQSGPETTEPLIDLSYLDELSGNDPAYMYEVMQIFLSNMPEGLEKLEGLIRNTEDWDSIYRQAHFLKSSVSIVKIRNMYDSLAEIEDYAKKKENLGQIPVILDQIVATFKEAHPLLIAERDRNKPEGA</sequence>
<feature type="domain" description="HPt" evidence="21">
    <location>
        <begin position="890"/>
        <end position="985"/>
    </location>
</feature>
<dbReference type="PANTHER" id="PTHR45339">
    <property type="entry name" value="HYBRID SIGNAL TRANSDUCTION HISTIDINE KINASE J"/>
    <property type="match status" value="1"/>
</dbReference>
<dbReference type="CDD" id="cd00082">
    <property type="entry name" value="HisKA"/>
    <property type="match status" value="1"/>
</dbReference>
<dbReference type="CDD" id="cd17546">
    <property type="entry name" value="REC_hyHK_CKI1_RcsC-like"/>
    <property type="match status" value="1"/>
</dbReference>
<dbReference type="PROSITE" id="PS50113">
    <property type="entry name" value="PAC"/>
    <property type="match status" value="1"/>
</dbReference>
<dbReference type="RefSeq" id="WP_110999750.1">
    <property type="nucleotide sequence ID" value="NZ_QKTW01000019.1"/>
</dbReference>
<dbReference type="InterPro" id="IPR008207">
    <property type="entry name" value="Sig_transdc_His_kin_Hpt_dom"/>
</dbReference>
<evidence type="ECO:0000256" key="1">
    <source>
        <dbReference type="ARBA" id="ARBA00000085"/>
    </source>
</evidence>
<dbReference type="InterPro" id="IPR036097">
    <property type="entry name" value="HisK_dim/P_sf"/>
</dbReference>
<evidence type="ECO:0000313" key="22">
    <source>
        <dbReference type="EMBL" id="PZF72239.1"/>
    </source>
</evidence>
<keyword evidence="5 15" id="KW-0597">Phosphoprotein</keyword>
<evidence type="ECO:0000259" key="20">
    <source>
        <dbReference type="PROSITE" id="PS50113"/>
    </source>
</evidence>
<dbReference type="Pfam" id="PF01627">
    <property type="entry name" value="Hpt"/>
    <property type="match status" value="1"/>
</dbReference>
<dbReference type="SUPFAM" id="SSF55785">
    <property type="entry name" value="PYP-like sensor domain (PAS domain)"/>
    <property type="match status" value="2"/>
</dbReference>
<dbReference type="Pfam" id="PF00072">
    <property type="entry name" value="Response_reg"/>
    <property type="match status" value="1"/>
</dbReference>
<dbReference type="FunFam" id="1.10.287.130:FF:000004">
    <property type="entry name" value="Ethylene receptor 1"/>
    <property type="match status" value="1"/>
</dbReference>
<feature type="domain" description="Histidine kinase" evidence="17">
    <location>
        <begin position="496"/>
        <end position="717"/>
    </location>
</feature>
<evidence type="ECO:0000256" key="2">
    <source>
        <dbReference type="ARBA" id="ARBA00004651"/>
    </source>
</evidence>
<dbReference type="SMART" id="SM00388">
    <property type="entry name" value="HisKA"/>
    <property type="match status" value="1"/>
</dbReference>
<feature type="modified residue" description="Phosphohistidine" evidence="14">
    <location>
        <position position="930"/>
    </location>
</feature>
<dbReference type="InterPro" id="IPR007891">
    <property type="entry name" value="CHASE3"/>
</dbReference>
<keyword evidence="12" id="KW-0902">Two-component regulatory system</keyword>
<evidence type="ECO:0000256" key="3">
    <source>
        <dbReference type="ARBA" id="ARBA00012438"/>
    </source>
</evidence>
<dbReference type="SUPFAM" id="SSF55874">
    <property type="entry name" value="ATPase domain of HSP90 chaperone/DNA topoisomerase II/histidine kinase"/>
    <property type="match status" value="1"/>
</dbReference>
<keyword evidence="11 16" id="KW-1133">Transmembrane helix</keyword>
<dbReference type="Pfam" id="PF08448">
    <property type="entry name" value="PAS_4"/>
    <property type="match status" value="1"/>
</dbReference>
<dbReference type="Pfam" id="PF00512">
    <property type="entry name" value="HisKA"/>
    <property type="match status" value="1"/>
</dbReference>
<evidence type="ECO:0000313" key="23">
    <source>
        <dbReference type="Proteomes" id="UP000248745"/>
    </source>
</evidence>
<dbReference type="Gene3D" id="3.30.450.20">
    <property type="entry name" value="PAS domain"/>
    <property type="match status" value="2"/>
</dbReference>
<dbReference type="EMBL" id="QKTW01000019">
    <property type="protein sequence ID" value="PZF72239.1"/>
    <property type="molecule type" value="Genomic_DNA"/>
</dbReference>
<evidence type="ECO:0000259" key="18">
    <source>
        <dbReference type="PROSITE" id="PS50110"/>
    </source>
</evidence>
<evidence type="ECO:0000259" key="21">
    <source>
        <dbReference type="PROSITE" id="PS50894"/>
    </source>
</evidence>
<dbReference type="PROSITE" id="PS50894">
    <property type="entry name" value="HPT"/>
    <property type="match status" value="1"/>
</dbReference>
<dbReference type="NCBIfam" id="TIGR00229">
    <property type="entry name" value="sensory_box"/>
    <property type="match status" value="2"/>
</dbReference>
<dbReference type="SMART" id="SM00091">
    <property type="entry name" value="PAS"/>
    <property type="match status" value="2"/>
</dbReference>
<comment type="caution">
    <text evidence="22">The sequence shown here is derived from an EMBL/GenBank/DDBJ whole genome shotgun (WGS) entry which is preliminary data.</text>
</comment>
<keyword evidence="10" id="KW-0067">ATP-binding</keyword>
<comment type="catalytic activity">
    <reaction evidence="1">
        <text>ATP + protein L-histidine = ADP + protein N-phospho-L-histidine.</text>
        <dbReference type="EC" id="2.7.13.3"/>
    </reaction>
</comment>
<feature type="domain" description="PAS" evidence="19">
    <location>
        <begin position="219"/>
        <end position="289"/>
    </location>
</feature>
<evidence type="ECO:0000256" key="6">
    <source>
        <dbReference type="ARBA" id="ARBA00022679"/>
    </source>
</evidence>
<dbReference type="InterPro" id="IPR013656">
    <property type="entry name" value="PAS_4"/>
</dbReference>
<dbReference type="InterPro" id="IPR000014">
    <property type="entry name" value="PAS"/>
</dbReference>
<dbReference type="InterPro" id="IPR000700">
    <property type="entry name" value="PAS-assoc_C"/>
</dbReference>
<evidence type="ECO:0000256" key="10">
    <source>
        <dbReference type="ARBA" id="ARBA00022840"/>
    </source>
</evidence>
<keyword evidence="4" id="KW-1003">Cell membrane</keyword>
<dbReference type="SMART" id="SM00387">
    <property type="entry name" value="HATPase_c"/>
    <property type="match status" value="1"/>
</dbReference>
<evidence type="ECO:0000256" key="9">
    <source>
        <dbReference type="ARBA" id="ARBA00022777"/>
    </source>
</evidence>
<evidence type="ECO:0000256" key="11">
    <source>
        <dbReference type="ARBA" id="ARBA00022989"/>
    </source>
</evidence>
<dbReference type="InterPro" id="IPR001789">
    <property type="entry name" value="Sig_transdc_resp-reg_receiver"/>
</dbReference>
<keyword evidence="9" id="KW-0418">Kinase</keyword>
<dbReference type="PROSITE" id="PS50110">
    <property type="entry name" value="RESPONSE_REGULATORY"/>
    <property type="match status" value="1"/>
</dbReference>
<dbReference type="PRINTS" id="PR00344">
    <property type="entry name" value="BCTRLSENSOR"/>
</dbReference>
<dbReference type="SUPFAM" id="SSF47226">
    <property type="entry name" value="Histidine-containing phosphotransfer domain, HPT domain"/>
    <property type="match status" value="1"/>
</dbReference>
<evidence type="ECO:0000256" key="7">
    <source>
        <dbReference type="ARBA" id="ARBA00022692"/>
    </source>
</evidence>
<dbReference type="GO" id="GO:0005524">
    <property type="term" value="F:ATP binding"/>
    <property type="evidence" value="ECO:0007669"/>
    <property type="project" value="UniProtKB-KW"/>
</dbReference>
<dbReference type="Proteomes" id="UP000248745">
    <property type="component" value="Unassembled WGS sequence"/>
</dbReference>
<keyword evidence="23" id="KW-1185">Reference proteome</keyword>
<feature type="transmembrane region" description="Helical" evidence="16">
    <location>
        <begin position="12"/>
        <end position="29"/>
    </location>
</feature>
<feature type="domain" description="PAS" evidence="19">
    <location>
        <begin position="353"/>
        <end position="397"/>
    </location>
</feature>
<feature type="modified residue" description="4-aspartylphosphate" evidence="15">
    <location>
        <position position="791"/>
    </location>
</feature>
<evidence type="ECO:0000256" key="5">
    <source>
        <dbReference type="ARBA" id="ARBA00022553"/>
    </source>
</evidence>
<evidence type="ECO:0000259" key="17">
    <source>
        <dbReference type="PROSITE" id="PS50109"/>
    </source>
</evidence>
<dbReference type="PROSITE" id="PS50112">
    <property type="entry name" value="PAS"/>
    <property type="match status" value="2"/>
</dbReference>
<evidence type="ECO:0000256" key="13">
    <source>
        <dbReference type="ARBA" id="ARBA00023136"/>
    </source>
</evidence>
<dbReference type="Pfam" id="PF05227">
    <property type="entry name" value="CHASE3"/>
    <property type="match status" value="1"/>
</dbReference>
<gene>
    <name evidence="22" type="ORF">DN068_15020</name>
</gene>
<feature type="domain" description="Response regulatory" evidence="18">
    <location>
        <begin position="742"/>
        <end position="857"/>
    </location>
</feature>
<accession>A0A2W2B7K3</accession>
<keyword evidence="13 16" id="KW-0472">Membrane</keyword>
<dbReference type="EC" id="2.7.13.3" evidence="3"/>
<dbReference type="InterPro" id="IPR036641">
    <property type="entry name" value="HPT_dom_sf"/>
</dbReference>
<protein>
    <recommendedName>
        <fullName evidence="3">histidine kinase</fullName>
        <ecNumber evidence="3">2.7.13.3</ecNumber>
    </recommendedName>
</protein>
<name>A0A2W2B7K3_9BACT</name>
<dbReference type="SUPFAM" id="SSF47384">
    <property type="entry name" value="Homodimeric domain of signal transducing histidine kinase"/>
    <property type="match status" value="1"/>
</dbReference>
<dbReference type="Gene3D" id="3.30.565.10">
    <property type="entry name" value="Histidine kinase-like ATPase, C-terminal domain"/>
    <property type="match status" value="1"/>
</dbReference>
<dbReference type="CDD" id="cd16922">
    <property type="entry name" value="HATPase_EvgS-ArcB-TorS-like"/>
    <property type="match status" value="1"/>
</dbReference>
<dbReference type="InterPro" id="IPR004358">
    <property type="entry name" value="Sig_transdc_His_kin-like_C"/>
</dbReference>
<organism evidence="22 23">
    <name type="scientific">Taibaiella soli</name>
    <dbReference type="NCBI Taxonomy" id="1649169"/>
    <lineage>
        <taxon>Bacteria</taxon>
        <taxon>Pseudomonadati</taxon>
        <taxon>Bacteroidota</taxon>
        <taxon>Chitinophagia</taxon>
        <taxon>Chitinophagales</taxon>
        <taxon>Chitinophagaceae</taxon>
        <taxon>Taibaiella</taxon>
    </lineage>
</organism>
<evidence type="ECO:0000259" key="19">
    <source>
        <dbReference type="PROSITE" id="PS50112"/>
    </source>
</evidence>
<feature type="domain" description="PAC" evidence="20">
    <location>
        <begin position="423"/>
        <end position="478"/>
    </location>
</feature>
<dbReference type="InterPro" id="IPR003594">
    <property type="entry name" value="HATPase_dom"/>
</dbReference>
<keyword evidence="8" id="KW-0547">Nucleotide-binding</keyword>
<dbReference type="Pfam" id="PF13426">
    <property type="entry name" value="PAS_9"/>
    <property type="match status" value="1"/>
</dbReference>
<reference evidence="22 23" key="1">
    <citation type="submission" date="2018-06" db="EMBL/GenBank/DDBJ databases">
        <title>Mucibacter soli gen. nov., sp. nov., a new member of the family Chitinophagaceae producing mucin.</title>
        <authorList>
            <person name="Kim M.-K."/>
            <person name="Park S."/>
            <person name="Kim T.-S."/>
            <person name="Joung Y."/>
            <person name="Han J.-H."/>
            <person name="Kim S.B."/>
        </authorList>
    </citation>
    <scope>NUCLEOTIDE SEQUENCE [LARGE SCALE GENOMIC DNA]</scope>
    <source>
        <strain evidence="22 23">R1-15</strain>
    </source>
</reference>
<evidence type="ECO:0000256" key="8">
    <source>
        <dbReference type="ARBA" id="ARBA00022741"/>
    </source>
</evidence>
<evidence type="ECO:0000256" key="12">
    <source>
        <dbReference type="ARBA" id="ARBA00023012"/>
    </source>
</evidence>
<dbReference type="SUPFAM" id="SSF52172">
    <property type="entry name" value="CheY-like"/>
    <property type="match status" value="1"/>
</dbReference>
<evidence type="ECO:0000256" key="14">
    <source>
        <dbReference type="PROSITE-ProRule" id="PRU00110"/>
    </source>
</evidence>
<dbReference type="Gene3D" id="1.20.120.160">
    <property type="entry name" value="HPT domain"/>
    <property type="match status" value="1"/>
</dbReference>
<dbReference type="PROSITE" id="PS50109">
    <property type="entry name" value="HIS_KIN"/>
    <property type="match status" value="1"/>
</dbReference>
<dbReference type="FunFam" id="3.30.565.10:FF:000010">
    <property type="entry name" value="Sensor histidine kinase RcsC"/>
    <property type="match status" value="1"/>
</dbReference>
<dbReference type="InterPro" id="IPR036890">
    <property type="entry name" value="HATPase_C_sf"/>
</dbReference>
<evidence type="ECO:0000256" key="4">
    <source>
        <dbReference type="ARBA" id="ARBA00022475"/>
    </source>
</evidence>
<comment type="subcellular location">
    <subcellularLocation>
        <location evidence="2">Cell membrane</location>
        <topology evidence="2">Multi-pass membrane protein</topology>
    </subcellularLocation>
</comment>
<dbReference type="InterPro" id="IPR005467">
    <property type="entry name" value="His_kinase_dom"/>
</dbReference>
<feature type="transmembrane region" description="Helical" evidence="16">
    <location>
        <begin position="181"/>
        <end position="200"/>
    </location>
</feature>
<keyword evidence="6" id="KW-0808">Transferase</keyword>
<keyword evidence="7 16" id="KW-0812">Transmembrane</keyword>
<dbReference type="AlphaFoldDB" id="A0A2W2B7K3"/>
<dbReference type="Gene3D" id="1.10.287.130">
    <property type="match status" value="1"/>
</dbReference>
<evidence type="ECO:0000256" key="15">
    <source>
        <dbReference type="PROSITE-ProRule" id="PRU00169"/>
    </source>
</evidence>
<dbReference type="InterPro" id="IPR003661">
    <property type="entry name" value="HisK_dim/P_dom"/>
</dbReference>
<dbReference type="InterPro" id="IPR011006">
    <property type="entry name" value="CheY-like_superfamily"/>
</dbReference>
<dbReference type="PANTHER" id="PTHR45339:SF1">
    <property type="entry name" value="HYBRID SIGNAL TRANSDUCTION HISTIDINE KINASE J"/>
    <property type="match status" value="1"/>
</dbReference>
<dbReference type="CDD" id="cd00130">
    <property type="entry name" value="PAS"/>
    <property type="match status" value="2"/>
</dbReference>
<dbReference type="Pfam" id="PF02518">
    <property type="entry name" value="HATPase_c"/>
    <property type="match status" value="1"/>
</dbReference>
<dbReference type="InterPro" id="IPR035965">
    <property type="entry name" value="PAS-like_dom_sf"/>
</dbReference>
<proteinExistence type="predicted"/>